<protein>
    <submittedName>
        <fullName evidence="11">ABC transporter ATP-binding protein</fullName>
    </submittedName>
</protein>
<evidence type="ECO:0000256" key="1">
    <source>
        <dbReference type="ARBA" id="ARBA00004651"/>
    </source>
</evidence>
<accession>A0A2K8NW41</accession>
<evidence type="ECO:0000256" key="4">
    <source>
        <dbReference type="ARBA" id="ARBA00022741"/>
    </source>
</evidence>
<evidence type="ECO:0000313" key="13">
    <source>
        <dbReference type="Proteomes" id="UP000232063"/>
    </source>
</evidence>
<dbReference type="InterPro" id="IPR003593">
    <property type="entry name" value="AAA+_ATPase"/>
</dbReference>
<reference evidence="12" key="2">
    <citation type="journal article" date="2018" name="Elife">
        <title>Firefly genomes illuminate parallel origins of bioluminescence in beetles.</title>
        <authorList>
            <person name="Fallon T.R."/>
            <person name="Lower S.E."/>
            <person name="Chang C.H."/>
            <person name="Bessho-Uehara M."/>
            <person name="Martin G.J."/>
            <person name="Bewick A.J."/>
            <person name="Behringer M."/>
            <person name="Debat H.J."/>
            <person name="Wong I."/>
            <person name="Day J.C."/>
            <person name="Suvorov A."/>
            <person name="Silva C.J."/>
            <person name="Stanger-Hall K.F."/>
            <person name="Hall D.W."/>
            <person name="Schmitz R.J."/>
            <person name="Nelson D.R."/>
            <person name="Lewis S.M."/>
            <person name="Shigenobu S."/>
            <person name="Bybee S.M."/>
            <person name="Larracuente A.M."/>
            <person name="Oba Y."/>
            <person name="Weng J.K."/>
        </authorList>
    </citation>
    <scope>NUCLEOTIDE SEQUENCE</scope>
    <source>
        <strain evidence="12">NJ-2016</strain>
    </source>
</reference>
<evidence type="ECO:0000313" key="14">
    <source>
        <dbReference type="Proteomes" id="UP000239250"/>
    </source>
</evidence>
<evidence type="ECO:0000259" key="9">
    <source>
        <dbReference type="PROSITE" id="PS50893"/>
    </source>
</evidence>
<feature type="transmembrane region" description="Helical" evidence="8">
    <location>
        <begin position="275"/>
        <end position="302"/>
    </location>
</feature>
<gene>
    <name evidence="12" type="ORF">C5T88_01375</name>
    <name evidence="11" type="ORF">ELUMI_v1c06960</name>
</gene>
<keyword evidence="7 8" id="KW-0472">Membrane</keyword>
<dbReference type="PANTHER" id="PTHR24221:SF654">
    <property type="entry name" value="ATP-BINDING CASSETTE SUB-FAMILY B MEMBER 6"/>
    <property type="match status" value="1"/>
</dbReference>
<dbReference type="PANTHER" id="PTHR24221">
    <property type="entry name" value="ATP-BINDING CASSETTE SUB-FAMILY B"/>
    <property type="match status" value="1"/>
</dbReference>
<sequence>MKEKQKKKLPNPMKFESEFAFSWQKMGAFAAIIWETAKKNPLLFISMVLTTSLNAVIATTMPLISSKAVTLLTANGRPLGPEFTSFLGMDMVWTSWIWVAVFMFVILLISEYITDYTIGLFSLKIEINERIKIVQALVKQDVDFYFDHVSGNILTRFVADTQNLSQGIQQFLSNLIYCLVAFIAATIILFSQNLYLVGGVTIGYVVFVLVIAVFIFVYFRRALIRQFDFKREVDADITDRINNITLIKSTGTENYEIDRLYQKNQEYSRKGDRGVLLSTILTLWLTVTISFLTTLITIVVIVGVIKGGHDGPSLMFELTTGLPMASSMAMAIYMLVPSLRAATRASNASHRINELTKPIPFIQPNPEGPKINKISSIEFKNIDFAYPKKIDKVIIPNLSFKFEKGKSYAFVGETGSGKSTIGRLLLRYYDPKNGQIIINNKHDLKDVNLPSYLDNIGYVEQDPQIFYGNFIDNIKYGRFSDTKEQVMEAAKKADLHDFIMSLPEGYETLIGQRGFLLSGGQKQRLIIARVFLRDPDLVILDEATSALDNIVEKEIQDQLDKLVVGKTSITIAHRLSTIKNVDQIIVLGMNKGIVQVGTFEELINKPGHFKNLYEAGTI</sequence>
<dbReference type="PROSITE" id="PS50893">
    <property type="entry name" value="ABC_TRANSPORTER_2"/>
    <property type="match status" value="1"/>
</dbReference>
<dbReference type="InterPro" id="IPR011527">
    <property type="entry name" value="ABC1_TM_dom"/>
</dbReference>
<dbReference type="EMBL" id="CP024963">
    <property type="protein sequence ID" value="ATZ17418.1"/>
    <property type="molecule type" value="Genomic_DNA"/>
</dbReference>
<dbReference type="FunFam" id="3.40.50.300:FF:000218">
    <property type="entry name" value="Multidrug ABC transporter ATP-binding protein"/>
    <property type="match status" value="1"/>
</dbReference>
<dbReference type="GO" id="GO:0016887">
    <property type="term" value="F:ATP hydrolysis activity"/>
    <property type="evidence" value="ECO:0007669"/>
    <property type="project" value="InterPro"/>
</dbReference>
<keyword evidence="6 8" id="KW-1133">Transmembrane helix</keyword>
<keyword evidence="5 11" id="KW-0067">ATP-binding</keyword>
<dbReference type="GO" id="GO:0005886">
    <property type="term" value="C:plasma membrane"/>
    <property type="evidence" value="ECO:0007669"/>
    <property type="project" value="UniProtKB-SubCell"/>
</dbReference>
<comment type="subcellular location">
    <subcellularLocation>
        <location evidence="1">Cell membrane</location>
        <topology evidence="1">Multi-pass membrane protein</topology>
    </subcellularLocation>
</comment>
<dbReference type="Gene3D" id="3.40.50.300">
    <property type="entry name" value="P-loop containing nucleotide triphosphate hydrolases"/>
    <property type="match status" value="1"/>
</dbReference>
<feature type="domain" description="ABC transmembrane type-1" evidence="10">
    <location>
        <begin position="47"/>
        <end position="344"/>
    </location>
</feature>
<keyword evidence="13" id="KW-1185">Reference proteome</keyword>
<proteinExistence type="inferred from homology"/>
<dbReference type="SMART" id="SM00382">
    <property type="entry name" value="AAA"/>
    <property type="match status" value="1"/>
</dbReference>
<feature type="transmembrane region" description="Helical" evidence="8">
    <location>
        <begin position="171"/>
        <end position="190"/>
    </location>
</feature>
<dbReference type="InterPro" id="IPR039421">
    <property type="entry name" value="Type_1_exporter"/>
</dbReference>
<feature type="domain" description="ABC transporter" evidence="9">
    <location>
        <begin position="377"/>
        <end position="615"/>
    </location>
</feature>
<evidence type="ECO:0000256" key="7">
    <source>
        <dbReference type="ARBA" id="ARBA00023136"/>
    </source>
</evidence>
<dbReference type="InterPro" id="IPR003439">
    <property type="entry name" value="ABC_transporter-like_ATP-bd"/>
</dbReference>
<dbReference type="GO" id="GO:0140359">
    <property type="term" value="F:ABC-type transporter activity"/>
    <property type="evidence" value="ECO:0007669"/>
    <property type="project" value="InterPro"/>
</dbReference>
<dbReference type="AlphaFoldDB" id="A0A2K8NW41"/>
<feature type="transmembrane region" description="Helical" evidence="8">
    <location>
        <begin position="314"/>
        <end position="336"/>
    </location>
</feature>
<dbReference type="OrthoDB" id="9763744at2"/>
<dbReference type="Pfam" id="PF00664">
    <property type="entry name" value="ABC_membrane"/>
    <property type="match status" value="1"/>
</dbReference>
<feature type="transmembrane region" description="Helical" evidence="8">
    <location>
        <begin position="42"/>
        <end position="64"/>
    </location>
</feature>
<comment type="similarity">
    <text evidence="2">Belongs to the ABC transporter superfamily.</text>
</comment>
<feature type="transmembrane region" description="Helical" evidence="8">
    <location>
        <begin position="95"/>
        <end position="114"/>
    </location>
</feature>
<dbReference type="KEGG" id="elj:ELUMI_v1c06960"/>
<evidence type="ECO:0000313" key="12">
    <source>
        <dbReference type="EMBL" id="AVP49229.1"/>
    </source>
</evidence>
<evidence type="ECO:0000256" key="5">
    <source>
        <dbReference type="ARBA" id="ARBA00022840"/>
    </source>
</evidence>
<dbReference type="PROSITE" id="PS00211">
    <property type="entry name" value="ABC_TRANSPORTER_1"/>
    <property type="match status" value="1"/>
</dbReference>
<dbReference type="InterPro" id="IPR036640">
    <property type="entry name" value="ABC1_TM_sf"/>
</dbReference>
<reference evidence="14" key="3">
    <citation type="submission" date="2018-02" db="EMBL/GenBank/DDBJ databases">
        <title>Firefly genomes illuminate parallel origins of bioluminescence in beetles.</title>
        <authorList>
            <person name="Fallon T.R."/>
            <person name="Lower S.E.S."/>
            <person name="Behringer M."/>
            <person name="Weng J.-K."/>
        </authorList>
    </citation>
    <scope>NUCLEOTIDE SEQUENCE [LARGE SCALE GENOMIC DNA]</scope>
</reference>
<dbReference type="GO" id="GO:0005524">
    <property type="term" value="F:ATP binding"/>
    <property type="evidence" value="ECO:0007669"/>
    <property type="project" value="UniProtKB-KW"/>
</dbReference>
<dbReference type="CDD" id="cd07346">
    <property type="entry name" value="ABC_6TM_exporters"/>
    <property type="match status" value="1"/>
</dbReference>
<dbReference type="Proteomes" id="UP000232063">
    <property type="component" value="Chromosome"/>
</dbReference>
<dbReference type="SUPFAM" id="SSF52540">
    <property type="entry name" value="P-loop containing nucleoside triphosphate hydrolases"/>
    <property type="match status" value="1"/>
</dbReference>
<dbReference type="RefSeq" id="WP_025734591.1">
    <property type="nucleotide sequence ID" value="NZ_CP024963.1"/>
</dbReference>
<organism evidence="11 13">
    <name type="scientific">Williamsoniiplasma luminosum</name>
    <dbReference type="NCBI Taxonomy" id="214888"/>
    <lineage>
        <taxon>Bacteria</taxon>
        <taxon>Bacillati</taxon>
        <taxon>Mycoplasmatota</taxon>
        <taxon>Mollicutes</taxon>
        <taxon>Entomoplasmatales</taxon>
        <taxon>Williamsoniiplasma</taxon>
    </lineage>
</organism>
<dbReference type="Pfam" id="PF00005">
    <property type="entry name" value="ABC_tran"/>
    <property type="match status" value="1"/>
</dbReference>
<keyword evidence="3 8" id="KW-0812">Transmembrane</keyword>
<dbReference type="PROSITE" id="PS50929">
    <property type="entry name" value="ABC_TM1F"/>
    <property type="match status" value="1"/>
</dbReference>
<dbReference type="SUPFAM" id="SSF90123">
    <property type="entry name" value="ABC transporter transmembrane region"/>
    <property type="match status" value="1"/>
</dbReference>
<evidence type="ECO:0000256" key="6">
    <source>
        <dbReference type="ARBA" id="ARBA00022989"/>
    </source>
</evidence>
<dbReference type="InterPro" id="IPR027417">
    <property type="entry name" value="P-loop_NTPase"/>
</dbReference>
<evidence type="ECO:0000256" key="8">
    <source>
        <dbReference type="SAM" id="Phobius"/>
    </source>
</evidence>
<name>A0A2K8NW41_9MOLU</name>
<evidence type="ECO:0000259" key="10">
    <source>
        <dbReference type="PROSITE" id="PS50929"/>
    </source>
</evidence>
<dbReference type="Proteomes" id="UP000239250">
    <property type="component" value="Chromosome"/>
</dbReference>
<evidence type="ECO:0000313" key="11">
    <source>
        <dbReference type="EMBL" id="ATZ17418.1"/>
    </source>
</evidence>
<evidence type="ECO:0000256" key="3">
    <source>
        <dbReference type="ARBA" id="ARBA00022692"/>
    </source>
</evidence>
<reference evidence="11 13" key="1">
    <citation type="submission" date="2017-11" db="EMBL/GenBank/DDBJ databases">
        <title>Genome sequence of Entomoplasma luminosum PIMN-1 (ATCC 49195).</title>
        <authorList>
            <person name="Lo W.-S."/>
            <person name="Gasparich G.E."/>
            <person name="Kuo C.-H."/>
        </authorList>
    </citation>
    <scope>NUCLEOTIDE SEQUENCE [LARGE SCALE GENOMIC DNA]</scope>
    <source>
        <strain evidence="11 13">PIMN-1</strain>
    </source>
</reference>
<keyword evidence="4" id="KW-0547">Nucleotide-binding</keyword>
<dbReference type="InterPro" id="IPR017871">
    <property type="entry name" value="ABC_transporter-like_CS"/>
</dbReference>
<evidence type="ECO:0000256" key="2">
    <source>
        <dbReference type="ARBA" id="ARBA00005417"/>
    </source>
</evidence>
<dbReference type="EMBL" id="CP027019">
    <property type="protein sequence ID" value="AVP49229.1"/>
    <property type="molecule type" value="Genomic_DNA"/>
</dbReference>
<feature type="transmembrane region" description="Helical" evidence="8">
    <location>
        <begin position="196"/>
        <end position="219"/>
    </location>
</feature>
<dbReference type="Gene3D" id="1.20.1560.10">
    <property type="entry name" value="ABC transporter type 1, transmembrane domain"/>
    <property type="match status" value="1"/>
</dbReference>